<accession>A0A9P4PW06</accession>
<dbReference type="EMBL" id="MU003911">
    <property type="protein sequence ID" value="KAF2715982.1"/>
    <property type="molecule type" value="Genomic_DNA"/>
</dbReference>
<comment type="caution">
    <text evidence="1">The sequence shown here is derived from an EMBL/GenBank/DDBJ whole genome shotgun (WGS) entry which is preliminary data.</text>
</comment>
<keyword evidence="2" id="KW-1185">Reference proteome</keyword>
<evidence type="ECO:0000313" key="1">
    <source>
        <dbReference type="EMBL" id="KAF2715982.1"/>
    </source>
</evidence>
<dbReference type="Proteomes" id="UP000799441">
    <property type="component" value="Unassembled WGS sequence"/>
</dbReference>
<organism evidence="1 2">
    <name type="scientific">Polychaeton citri CBS 116435</name>
    <dbReference type="NCBI Taxonomy" id="1314669"/>
    <lineage>
        <taxon>Eukaryota</taxon>
        <taxon>Fungi</taxon>
        <taxon>Dikarya</taxon>
        <taxon>Ascomycota</taxon>
        <taxon>Pezizomycotina</taxon>
        <taxon>Dothideomycetes</taxon>
        <taxon>Dothideomycetidae</taxon>
        <taxon>Capnodiales</taxon>
        <taxon>Capnodiaceae</taxon>
        <taxon>Polychaeton</taxon>
    </lineage>
</organism>
<feature type="non-terminal residue" evidence="1">
    <location>
        <position position="107"/>
    </location>
</feature>
<protein>
    <submittedName>
        <fullName evidence="1">Uncharacterized protein</fullName>
    </submittedName>
</protein>
<dbReference type="AlphaFoldDB" id="A0A9P4PW06"/>
<dbReference type="OrthoDB" id="5425161at2759"/>
<reference evidence="1" key="1">
    <citation type="journal article" date="2020" name="Stud. Mycol.">
        <title>101 Dothideomycetes genomes: a test case for predicting lifestyles and emergence of pathogens.</title>
        <authorList>
            <person name="Haridas S."/>
            <person name="Albert R."/>
            <person name="Binder M."/>
            <person name="Bloem J."/>
            <person name="Labutti K."/>
            <person name="Salamov A."/>
            <person name="Andreopoulos B."/>
            <person name="Baker S."/>
            <person name="Barry K."/>
            <person name="Bills G."/>
            <person name="Bluhm B."/>
            <person name="Cannon C."/>
            <person name="Castanera R."/>
            <person name="Culley D."/>
            <person name="Daum C."/>
            <person name="Ezra D."/>
            <person name="Gonzalez J."/>
            <person name="Henrissat B."/>
            <person name="Kuo A."/>
            <person name="Liang C."/>
            <person name="Lipzen A."/>
            <person name="Lutzoni F."/>
            <person name="Magnuson J."/>
            <person name="Mondo S."/>
            <person name="Nolan M."/>
            <person name="Ohm R."/>
            <person name="Pangilinan J."/>
            <person name="Park H.-J."/>
            <person name="Ramirez L."/>
            <person name="Alfaro M."/>
            <person name="Sun H."/>
            <person name="Tritt A."/>
            <person name="Yoshinaga Y."/>
            <person name="Zwiers L.-H."/>
            <person name="Turgeon B."/>
            <person name="Goodwin S."/>
            <person name="Spatafora J."/>
            <person name="Crous P."/>
            <person name="Grigoriev I."/>
        </authorList>
    </citation>
    <scope>NUCLEOTIDE SEQUENCE</scope>
    <source>
        <strain evidence="1">CBS 116435</strain>
    </source>
</reference>
<name>A0A9P4PW06_9PEZI</name>
<proteinExistence type="predicted"/>
<evidence type="ECO:0000313" key="2">
    <source>
        <dbReference type="Proteomes" id="UP000799441"/>
    </source>
</evidence>
<sequence length="107" mass="12292">MQQWIEIYSKARQRALNLDNILSGFRAAGLWPVSQFEVEQRLRLTKDTTPLLRNSLTSIDILEKLLLSSSPLEATELHEANAEFISCIAEMELATTRLKRYSERIAQ</sequence>
<gene>
    <name evidence="1" type="ORF">K431DRAFT_236413</name>
</gene>